<sequence length="72" mass="8587">MTLKGFWNALTAIYHQQRQNYRGISKVHLHLRTKKEAEYSRRLNLAQLKFFLEILLIDLTRQYAKTFTVTGC</sequence>
<protein>
    <submittedName>
        <fullName evidence="1">CLUMA_CG007611, isoform A</fullName>
    </submittedName>
</protein>
<accession>A0A1J1I179</accession>
<reference evidence="1 2" key="1">
    <citation type="submission" date="2015-04" db="EMBL/GenBank/DDBJ databases">
        <authorList>
            <person name="Syromyatnikov M.Y."/>
            <person name="Popov V.N."/>
        </authorList>
    </citation>
    <scope>NUCLEOTIDE SEQUENCE [LARGE SCALE GENOMIC DNA]</scope>
</reference>
<evidence type="ECO:0000313" key="2">
    <source>
        <dbReference type="Proteomes" id="UP000183832"/>
    </source>
</evidence>
<evidence type="ECO:0000313" key="1">
    <source>
        <dbReference type="EMBL" id="CRK94088.1"/>
    </source>
</evidence>
<dbReference type="AlphaFoldDB" id="A0A1J1I179"/>
<dbReference type="EMBL" id="CVRI01000038">
    <property type="protein sequence ID" value="CRK94088.1"/>
    <property type="molecule type" value="Genomic_DNA"/>
</dbReference>
<name>A0A1J1I179_9DIPT</name>
<organism evidence="1 2">
    <name type="scientific">Clunio marinus</name>
    <dbReference type="NCBI Taxonomy" id="568069"/>
    <lineage>
        <taxon>Eukaryota</taxon>
        <taxon>Metazoa</taxon>
        <taxon>Ecdysozoa</taxon>
        <taxon>Arthropoda</taxon>
        <taxon>Hexapoda</taxon>
        <taxon>Insecta</taxon>
        <taxon>Pterygota</taxon>
        <taxon>Neoptera</taxon>
        <taxon>Endopterygota</taxon>
        <taxon>Diptera</taxon>
        <taxon>Nematocera</taxon>
        <taxon>Chironomoidea</taxon>
        <taxon>Chironomidae</taxon>
        <taxon>Clunio</taxon>
    </lineage>
</organism>
<keyword evidence="2" id="KW-1185">Reference proteome</keyword>
<dbReference type="Proteomes" id="UP000183832">
    <property type="component" value="Unassembled WGS sequence"/>
</dbReference>
<proteinExistence type="predicted"/>
<gene>
    <name evidence="1" type="ORF">CLUMA_CG007611</name>
</gene>